<evidence type="ECO:0000256" key="2">
    <source>
        <dbReference type="ARBA" id="ARBA00008300"/>
    </source>
</evidence>
<dbReference type="PANTHER" id="PTHR13390">
    <property type="entry name" value="LIPASE"/>
    <property type="match status" value="1"/>
</dbReference>
<evidence type="ECO:0000256" key="4">
    <source>
        <dbReference type="ARBA" id="ARBA00022801"/>
    </source>
</evidence>
<evidence type="ECO:0000313" key="6">
    <source>
        <dbReference type="Proteomes" id="UP001150538"/>
    </source>
</evidence>
<comment type="similarity">
    <text evidence="2">Belongs to the AB hydrolase superfamily. LDAH family.</text>
</comment>
<gene>
    <name evidence="5" type="ORF">H4219_006170</name>
</gene>
<dbReference type="InterPro" id="IPR029058">
    <property type="entry name" value="AB_hydrolase_fold"/>
</dbReference>
<evidence type="ECO:0000256" key="3">
    <source>
        <dbReference type="ARBA" id="ARBA00022677"/>
    </source>
</evidence>
<dbReference type="EMBL" id="JANBPU010000553">
    <property type="protein sequence ID" value="KAJ1910604.1"/>
    <property type="molecule type" value="Genomic_DNA"/>
</dbReference>
<sequence>MVSILPSIPTPLRATLEKNGWCTDTLVWPARVSAKTILIMVPGSPGLSDFYIKFLNLIYKDNEDHLEIITFSHQAQTSFITNRGDKFHNKTPVDLPGQVAHVISVFDQIYEAATATQTTNSEKPCQPRILICAHSIGCYMVQELYKARSEKIGEVFFIFPAVEHIGSTPKALKIRHLRNPIIASAVSYMFELAHRLLPEGLAMGICQKLYPFDNEQASAVYTRMLNRWSAINILHLFQSEVEIVLDLDTEFYKKHGEKFIVYYTVGDGWVTEEHYENMKNANTNGTVILIDKNIRHDFVLRKLLNLYY</sequence>
<evidence type="ECO:0008006" key="7">
    <source>
        <dbReference type="Google" id="ProtNLM"/>
    </source>
</evidence>
<dbReference type="GO" id="GO:0005811">
    <property type="term" value="C:lipid droplet"/>
    <property type="evidence" value="ECO:0007669"/>
    <property type="project" value="UniProtKB-SubCell"/>
</dbReference>
<dbReference type="Proteomes" id="UP001150538">
    <property type="component" value="Unassembled WGS sequence"/>
</dbReference>
<reference evidence="5" key="1">
    <citation type="submission" date="2022-07" db="EMBL/GenBank/DDBJ databases">
        <title>Phylogenomic reconstructions and comparative analyses of Kickxellomycotina fungi.</title>
        <authorList>
            <person name="Reynolds N.K."/>
            <person name="Stajich J.E."/>
            <person name="Barry K."/>
            <person name="Grigoriev I.V."/>
            <person name="Crous P."/>
            <person name="Smith M.E."/>
        </authorList>
    </citation>
    <scope>NUCLEOTIDE SEQUENCE</scope>
    <source>
        <strain evidence="5">NBRC 100468</strain>
    </source>
</reference>
<comment type="caution">
    <text evidence="5">The sequence shown here is derived from an EMBL/GenBank/DDBJ whole genome shotgun (WGS) entry which is preliminary data.</text>
</comment>
<accession>A0A9W8DMS2</accession>
<organism evidence="5 6">
    <name type="scientific">Mycoemilia scoparia</name>
    <dbReference type="NCBI Taxonomy" id="417184"/>
    <lineage>
        <taxon>Eukaryota</taxon>
        <taxon>Fungi</taxon>
        <taxon>Fungi incertae sedis</taxon>
        <taxon>Zoopagomycota</taxon>
        <taxon>Kickxellomycotina</taxon>
        <taxon>Kickxellomycetes</taxon>
        <taxon>Kickxellales</taxon>
        <taxon>Kickxellaceae</taxon>
        <taxon>Mycoemilia</taxon>
    </lineage>
</organism>
<dbReference type="SUPFAM" id="SSF53474">
    <property type="entry name" value="alpha/beta-Hydrolases"/>
    <property type="match status" value="1"/>
</dbReference>
<proteinExistence type="inferred from homology"/>
<keyword evidence="3" id="KW-0551">Lipid droplet</keyword>
<evidence type="ECO:0000313" key="5">
    <source>
        <dbReference type="EMBL" id="KAJ1910604.1"/>
    </source>
</evidence>
<comment type="subcellular location">
    <subcellularLocation>
        <location evidence="1">Lipid droplet</location>
    </subcellularLocation>
</comment>
<dbReference type="PANTHER" id="PTHR13390:SF0">
    <property type="entry name" value="LIPID DROPLET-ASSOCIATED HYDROLASE"/>
    <property type="match status" value="1"/>
</dbReference>
<evidence type="ECO:0000256" key="1">
    <source>
        <dbReference type="ARBA" id="ARBA00004502"/>
    </source>
</evidence>
<dbReference type="InterPro" id="IPR019363">
    <property type="entry name" value="LDAH"/>
</dbReference>
<dbReference type="GO" id="GO:0016298">
    <property type="term" value="F:lipase activity"/>
    <property type="evidence" value="ECO:0007669"/>
    <property type="project" value="InterPro"/>
</dbReference>
<name>A0A9W8DMS2_9FUNG</name>
<keyword evidence="4" id="KW-0378">Hydrolase</keyword>
<dbReference type="Gene3D" id="3.40.50.1820">
    <property type="entry name" value="alpha/beta hydrolase"/>
    <property type="match status" value="1"/>
</dbReference>
<dbReference type="AlphaFoldDB" id="A0A9W8DMS2"/>
<dbReference type="Pfam" id="PF10230">
    <property type="entry name" value="LIDHydrolase"/>
    <property type="match status" value="1"/>
</dbReference>
<dbReference type="GO" id="GO:0019915">
    <property type="term" value="P:lipid storage"/>
    <property type="evidence" value="ECO:0007669"/>
    <property type="project" value="InterPro"/>
</dbReference>
<protein>
    <recommendedName>
        <fullName evidence="7">Lipid droplet-associated hydrolase</fullName>
    </recommendedName>
</protein>
<dbReference type="OrthoDB" id="448051at2759"/>
<keyword evidence="6" id="KW-1185">Reference proteome</keyword>